<dbReference type="PANTHER" id="PTHR30069:SF29">
    <property type="entry name" value="HEMOGLOBIN AND HEMOGLOBIN-HAPTOGLOBIN-BINDING PROTEIN 1-RELATED"/>
    <property type="match status" value="1"/>
</dbReference>
<evidence type="ECO:0000256" key="6">
    <source>
        <dbReference type="ARBA" id="ARBA00023077"/>
    </source>
</evidence>
<keyword evidence="3 10" id="KW-1134">Transmembrane beta strand</keyword>
<dbReference type="InterPro" id="IPR039426">
    <property type="entry name" value="TonB-dep_rcpt-like"/>
</dbReference>
<feature type="signal peptide" evidence="12">
    <location>
        <begin position="1"/>
        <end position="29"/>
    </location>
</feature>
<evidence type="ECO:0000256" key="7">
    <source>
        <dbReference type="ARBA" id="ARBA00023136"/>
    </source>
</evidence>
<evidence type="ECO:0000256" key="11">
    <source>
        <dbReference type="RuleBase" id="RU003357"/>
    </source>
</evidence>
<dbReference type="PANTHER" id="PTHR30069">
    <property type="entry name" value="TONB-DEPENDENT OUTER MEMBRANE RECEPTOR"/>
    <property type="match status" value="1"/>
</dbReference>
<dbReference type="Pfam" id="PF13715">
    <property type="entry name" value="CarbopepD_reg_2"/>
    <property type="match status" value="1"/>
</dbReference>
<evidence type="ECO:0000313" key="16">
    <source>
        <dbReference type="Proteomes" id="UP000823862"/>
    </source>
</evidence>
<comment type="similarity">
    <text evidence="10 11">Belongs to the TonB-dependent receptor family.</text>
</comment>
<keyword evidence="7 10" id="KW-0472">Membrane</keyword>
<dbReference type="InterPro" id="IPR036942">
    <property type="entry name" value="Beta-barrel_TonB_sf"/>
</dbReference>
<keyword evidence="8 15" id="KW-0675">Receptor</keyword>
<evidence type="ECO:0000256" key="12">
    <source>
        <dbReference type="SAM" id="SignalP"/>
    </source>
</evidence>
<dbReference type="InterPro" id="IPR023996">
    <property type="entry name" value="TonB-dep_OMP_SusC/RagA"/>
</dbReference>
<dbReference type="InterPro" id="IPR008969">
    <property type="entry name" value="CarboxyPept-like_regulatory"/>
</dbReference>
<evidence type="ECO:0000256" key="5">
    <source>
        <dbReference type="ARBA" id="ARBA00022729"/>
    </source>
</evidence>
<organism evidence="15 16">
    <name type="scientific">Candidatus Bacteroides avicola</name>
    <dbReference type="NCBI Taxonomy" id="2838468"/>
    <lineage>
        <taxon>Bacteria</taxon>
        <taxon>Pseudomonadati</taxon>
        <taxon>Bacteroidota</taxon>
        <taxon>Bacteroidia</taxon>
        <taxon>Bacteroidales</taxon>
        <taxon>Bacteroidaceae</taxon>
        <taxon>Bacteroides</taxon>
    </lineage>
</organism>
<dbReference type="Pfam" id="PF00593">
    <property type="entry name" value="TonB_dep_Rec_b-barrel"/>
    <property type="match status" value="1"/>
</dbReference>
<evidence type="ECO:0000256" key="8">
    <source>
        <dbReference type="ARBA" id="ARBA00023170"/>
    </source>
</evidence>
<evidence type="ECO:0000256" key="2">
    <source>
        <dbReference type="ARBA" id="ARBA00022448"/>
    </source>
</evidence>
<gene>
    <name evidence="15" type="ORF">H9950_11925</name>
</gene>
<dbReference type="Pfam" id="PF07715">
    <property type="entry name" value="Plug"/>
    <property type="match status" value="1"/>
</dbReference>
<feature type="domain" description="TonB-dependent receptor plug" evidence="14">
    <location>
        <begin position="135"/>
        <end position="249"/>
    </location>
</feature>
<reference evidence="15" key="2">
    <citation type="submission" date="2021-04" db="EMBL/GenBank/DDBJ databases">
        <authorList>
            <person name="Gilroy R."/>
        </authorList>
    </citation>
    <scope>NUCLEOTIDE SEQUENCE</scope>
    <source>
        <strain evidence="15">ChiHjej12B11-9795</strain>
    </source>
</reference>
<dbReference type="SUPFAM" id="SSF56935">
    <property type="entry name" value="Porins"/>
    <property type="match status" value="1"/>
</dbReference>
<dbReference type="GO" id="GO:0044718">
    <property type="term" value="P:siderophore transmembrane transport"/>
    <property type="evidence" value="ECO:0007669"/>
    <property type="project" value="TreeGrafter"/>
</dbReference>
<comment type="caution">
    <text evidence="15">The sequence shown here is derived from an EMBL/GenBank/DDBJ whole genome shotgun (WGS) entry which is preliminary data.</text>
</comment>
<comment type="subcellular location">
    <subcellularLocation>
        <location evidence="1 10">Cell outer membrane</location>
        <topology evidence="1 10">Multi-pass membrane protein</topology>
    </subcellularLocation>
</comment>
<dbReference type="Gene3D" id="2.40.170.20">
    <property type="entry name" value="TonB-dependent receptor, beta-barrel domain"/>
    <property type="match status" value="1"/>
</dbReference>
<evidence type="ECO:0000256" key="10">
    <source>
        <dbReference type="PROSITE-ProRule" id="PRU01360"/>
    </source>
</evidence>
<dbReference type="Gene3D" id="2.60.40.1120">
    <property type="entry name" value="Carboxypeptidase-like, regulatory domain"/>
    <property type="match status" value="1"/>
</dbReference>
<evidence type="ECO:0000256" key="4">
    <source>
        <dbReference type="ARBA" id="ARBA00022692"/>
    </source>
</evidence>
<evidence type="ECO:0000256" key="1">
    <source>
        <dbReference type="ARBA" id="ARBA00004571"/>
    </source>
</evidence>
<accession>A0A9D2HZF8</accession>
<dbReference type="GO" id="GO:0015344">
    <property type="term" value="F:siderophore uptake transmembrane transporter activity"/>
    <property type="evidence" value="ECO:0007669"/>
    <property type="project" value="TreeGrafter"/>
</dbReference>
<name>A0A9D2HZF8_9BACE</name>
<dbReference type="InterPro" id="IPR037066">
    <property type="entry name" value="Plug_dom_sf"/>
</dbReference>
<dbReference type="InterPro" id="IPR012910">
    <property type="entry name" value="Plug_dom"/>
</dbReference>
<evidence type="ECO:0000256" key="3">
    <source>
        <dbReference type="ARBA" id="ARBA00022452"/>
    </source>
</evidence>
<evidence type="ECO:0000313" key="15">
    <source>
        <dbReference type="EMBL" id="HJA86873.1"/>
    </source>
</evidence>
<dbReference type="PROSITE" id="PS52016">
    <property type="entry name" value="TONB_DEPENDENT_REC_3"/>
    <property type="match status" value="1"/>
</dbReference>
<evidence type="ECO:0000256" key="9">
    <source>
        <dbReference type="ARBA" id="ARBA00023237"/>
    </source>
</evidence>
<dbReference type="SUPFAM" id="SSF49464">
    <property type="entry name" value="Carboxypeptidase regulatory domain-like"/>
    <property type="match status" value="1"/>
</dbReference>
<proteinExistence type="inferred from homology"/>
<dbReference type="InterPro" id="IPR000531">
    <property type="entry name" value="Beta-barrel_TonB"/>
</dbReference>
<sequence length="1086" mass="120923">MKKFSTQVKVYLYAAAFCGAFLTPVGIYAGETPEVFSQQQVKKITVTGTVSDNIGPVAGATIMEKGTTNNGVISDMDGNFTLQVNEGATIVVTFIGYKKQEIAAKAGSPLKITLQEDNQTLNEVVVVGFGTQKKANLTGAVTTVKMTEALGDRPLTSASEALQGAVPGLLVSSGGNAVGDSKSFQIRGAYSLGIQNSDGTYGATVAPLILIDNVEGDIDLLNPDDIESITVLKDAASTAIYGARAAGGVILVTTKRPDKEARFQLNYNNNFAFSSAMNLPKQTSLRTYLEAYREASGDDYWSLGTPSVTRWLELLDQYQADPSSVPTQGDGIYRDSNGALYFLNEKDLVKNMLETSFRQTHNISVSGGTNRLRYRLSAGLVDSDGVLITDKDSFRRMNVSAFLSADITSWFTQEATLSYAHSKRNHPQSPVGAIYGTRLISYYPEGNMPAGYGKDDDNLPFFTPKNQVLLANTNKVLYDNPRIFLKSILKPLKGLEIAFEYTYDKNIYDYHYYTGKIQMTSIQGGADEYPSNDYLRKNRRYTDYNAINLYGTYSFDVAADHHFKIMAGFNQESSYRETVDNYSYGQAVTEVPSLGGGTSTLTATDSYSEYAVRGGFFRVNYNYQDKYLLEVNGRYDGSSRFPKDNRFGFFPSVSVGWNITQEKFMSGTQEWLNMLKPRASYGMIGNQNIVEYAFIPSMTINNSYNGWLVDGNRVAAITTLPSLVSTSFTWEKVKTTNVGIDFALFNSRLSGLFEWYQKNTVGMLAPGMQLPAVVGANAPYQNTADMRTRGWEINLNWRDRIGDWSYRVGFNLSDSKSVITQYDSNESKLLSSFYEGQELGEIWGYVYDGFYTVDDFVDTQTWQLKEGVTTINGYNPRPGDVKFKNLRDDETMGENVIYEGEGTYDNPGDRKIIGNNLPRYLYGINLGASYKGFDLSIFLQGTGKRDAWLANNMVFPMYSDFKFIALYEGTENYWRPVDAANGDYTCANPNAEFPRIYDEYGNMGSNYRQSDRYLSDASYLRIKNLTFSYNFPKAWINKISLSSLKAFVSVENLATFTSLPKGIDPETLSWNYPASRTVSFGINLSL</sequence>
<dbReference type="NCBIfam" id="TIGR04057">
    <property type="entry name" value="SusC_RagA_signa"/>
    <property type="match status" value="1"/>
</dbReference>
<feature type="chain" id="PRO_5039241730" evidence="12">
    <location>
        <begin position="30"/>
        <end position="1086"/>
    </location>
</feature>
<keyword evidence="9 10" id="KW-0998">Cell outer membrane</keyword>
<evidence type="ECO:0000259" key="13">
    <source>
        <dbReference type="Pfam" id="PF00593"/>
    </source>
</evidence>
<dbReference type="NCBIfam" id="TIGR04056">
    <property type="entry name" value="OMP_RagA_SusC"/>
    <property type="match status" value="1"/>
</dbReference>
<dbReference type="GO" id="GO:0009279">
    <property type="term" value="C:cell outer membrane"/>
    <property type="evidence" value="ECO:0007669"/>
    <property type="project" value="UniProtKB-SubCell"/>
</dbReference>
<reference evidence="15" key="1">
    <citation type="journal article" date="2021" name="PeerJ">
        <title>Extensive microbial diversity within the chicken gut microbiome revealed by metagenomics and culture.</title>
        <authorList>
            <person name="Gilroy R."/>
            <person name="Ravi A."/>
            <person name="Getino M."/>
            <person name="Pursley I."/>
            <person name="Horton D.L."/>
            <person name="Alikhan N.F."/>
            <person name="Baker D."/>
            <person name="Gharbi K."/>
            <person name="Hall N."/>
            <person name="Watson M."/>
            <person name="Adriaenssens E.M."/>
            <person name="Foster-Nyarko E."/>
            <person name="Jarju S."/>
            <person name="Secka A."/>
            <person name="Antonio M."/>
            <person name="Oren A."/>
            <person name="Chaudhuri R.R."/>
            <person name="La Ragione R."/>
            <person name="Hildebrand F."/>
            <person name="Pallen M.J."/>
        </authorList>
    </citation>
    <scope>NUCLEOTIDE SEQUENCE</scope>
    <source>
        <strain evidence="15">ChiHjej12B11-9795</strain>
    </source>
</reference>
<dbReference type="Proteomes" id="UP000823862">
    <property type="component" value="Unassembled WGS sequence"/>
</dbReference>
<dbReference type="Gene3D" id="2.170.130.10">
    <property type="entry name" value="TonB-dependent receptor, plug domain"/>
    <property type="match status" value="1"/>
</dbReference>
<dbReference type="InterPro" id="IPR023997">
    <property type="entry name" value="TonB-dep_OMP_SusC/RagA_CS"/>
</dbReference>
<keyword evidence="5 12" id="KW-0732">Signal</keyword>
<dbReference type="EMBL" id="DWZI01000060">
    <property type="protein sequence ID" value="HJA86873.1"/>
    <property type="molecule type" value="Genomic_DNA"/>
</dbReference>
<keyword evidence="2 10" id="KW-0813">Transport</keyword>
<protein>
    <submittedName>
        <fullName evidence="15">TonB-dependent receptor</fullName>
    </submittedName>
</protein>
<dbReference type="AlphaFoldDB" id="A0A9D2HZF8"/>
<keyword evidence="6 11" id="KW-0798">TonB box</keyword>
<evidence type="ECO:0000259" key="14">
    <source>
        <dbReference type="Pfam" id="PF07715"/>
    </source>
</evidence>
<feature type="domain" description="TonB-dependent receptor-like beta-barrel" evidence="13">
    <location>
        <begin position="452"/>
        <end position="939"/>
    </location>
</feature>
<keyword evidence="4 10" id="KW-0812">Transmembrane</keyword>